<accession>A0A137NVC0</accession>
<name>A0A137NVC0_CONC2</name>
<proteinExistence type="predicted"/>
<protein>
    <submittedName>
        <fullName evidence="1">Uncharacterized protein</fullName>
    </submittedName>
</protein>
<dbReference type="EMBL" id="KQ964695">
    <property type="protein sequence ID" value="KXN66717.1"/>
    <property type="molecule type" value="Genomic_DNA"/>
</dbReference>
<sequence>MDKKSRDSQNLSNTNLGQSESIISVAISQHKGEKWHKMYHFFSNIFQKAKKNSSKKRINLERLRNVQEQIKFNKESTTDNTDNLSTYSPLLVLKLVCYLFSEDGARQKLDRCKQVVWGIRQKEILIYSPPGGSGNQEKLNPREYLVRVIKCCWKAISNTGGEDPNIDEYWFLTQFCKLYGFAATKLSIANNQMLPHLIIIAGFSKLNHFLLKNEDTIYAIQLGYSFLDTKPNYLSSSQILAPLQRSRRATISSQSSINTSSFAQLSRTSLESSLSYNNLSSKKITIEMVVLQLMECLTRTKSPIFPPILFHELIKSIPIATSESVPDNLVQEFQMCIEYLLDYETITNFTESSSHWFREGCDQTQLRKINELGLIKYNQLVKSTNSTPTPSCCSGAALCEFIEGGTSKISWNPAVPVKYDPKLIASHLKYSIKSMGGLIPIAVAKSIMSLMPLTPKQSMSSNNNNSNKEITFQWCPDLEEVHLIRLLLGLGSWKFHLLQRVIQLTIHIMYYSTTSKDPIDAFSLAIVLPIIPADLFGSIQDIQRWNFCWGCLIHRGRELFLDPTFAIVIQDKVIQGYKWELMVLRKAGVNF</sequence>
<evidence type="ECO:0000313" key="2">
    <source>
        <dbReference type="Proteomes" id="UP000070444"/>
    </source>
</evidence>
<dbReference type="OrthoDB" id="5592742at2759"/>
<keyword evidence="2" id="KW-1185">Reference proteome</keyword>
<evidence type="ECO:0000313" key="1">
    <source>
        <dbReference type="EMBL" id="KXN66717.1"/>
    </source>
</evidence>
<gene>
    <name evidence="1" type="ORF">CONCODRAFT_11367</name>
</gene>
<dbReference type="AlphaFoldDB" id="A0A137NVC0"/>
<reference evidence="1 2" key="1">
    <citation type="journal article" date="2015" name="Genome Biol. Evol.">
        <title>Phylogenomic analyses indicate that early fungi evolved digesting cell walls of algal ancestors of land plants.</title>
        <authorList>
            <person name="Chang Y."/>
            <person name="Wang S."/>
            <person name="Sekimoto S."/>
            <person name="Aerts A.L."/>
            <person name="Choi C."/>
            <person name="Clum A."/>
            <person name="LaButti K.M."/>
            <person name="Lindquist E.A."/>
            <person name="Yee Ngan C."/>
            <person name="Ohm R.A."/>
            <person name="Salamov A.A."/>
            <person name="Grigoriev I.V."/>
            <person name="Spatafora J.W."/>
            <person name="Berbee M.L."/>
        </authorList>
    </citation>
    <scope>NUCLEOTIDE SEQUENCE [LARGE SCALE GENOMIC DNA]</scope>
    <source>
        <strain evidence="1 2">NRRL 28638</strain>
    </source>
</reference>
<dbReference type="Proteomes" id="UP000070444">
    <property type="component" value="Unassembled WGS sequence"/>
</dbReference>
<organism evidence="1 2">
    <name type="scientific">Conidiobolus coronatus (strain ATCC 28846 / CBS 209.66 / NRRL 28638)</name>
    <name type="common">Delacroixia coronata</name>
    <dbReference type="NCBI Taxonomy" id="796925"/>
    <lineage>
        <taxon>Eukaryota</taxon>
        <taxon>Fungi</taxon>
        <taxon>Fungi incertae sedis</taxon>
        <taxon>Zoopagomycota</taxon>
        <taxon>Entomophthoromycotina</taxon>
        <taxon>Entomophthoromycetes</taxon>
        <taxon>Entomophthorales</taxon>
        <taxon>Ancylistaceae</taxon>
        <taxon>Conidiobolus</taxon>
    </lineage>
</organism>